<dbReference type="Gene3D" id="3.10.180.10">
    <property type="entry name" value="2,3-Dihydroxybiphenyl 1,2-Dioxygenase, domain 1"/>
    <property type="match status" value="2"/>
</dbReference>
<dbReference type="Proteomes" id="UP000567795">
    <property type="component" value="Unassembled WGS sequence"/>
</dbReference>
<dbReference type="AlphaFoldDB" id="A0A853A3H9"/>
<proteinExistence type="predicted"/>
<dbReference type="EMBL" id="JACBZD010000001">
    <property type="protein sequence ID" value="NYI05038.1"/>
    <property type="molecule type" value="Genomic_DNA"/>
</dbReference>
<accession>A0A853A3H9</accession>
<feature type="domain" description="VOC" evidence="1">
    <location>
        <begin position="10"/>
        <end position="124"/>
    </location>
</feature>
<evidence type="ECO:0000259" key="1">
    <source>
        <dbReference type="PROSITE" id="PS51819"/>
    </source>
</evidence>
<organism evidence="2 3">
    <name type="scientific">Allostreptomyces psammosilenae</name>
    <dbReference type="NCBI Taxonomy" id="1892865"/>
    <lineage>
        <taxon>Bacteria</taxon>
        <taxon>Bacillati</taxon>
        <taxon>Actinomycetota</taxon>
        <taxon>Actinomycetes</taxon>
        <taxon>Kitasatosporales</taxon>
        <taxon>Streptomycetaceae</taxon>
        <taxon>Allostreptomyces</taxon>
    </lineage>
</organism>
<dbReference type="PROSITE" id="PS51819">
    <property type="entry name" value="VOC"/>
    <property type="match status" value="2"/>
</dbReference>
<dbReference type="Pfam" id="PF00903">
    <property type="entry name" value="Glyoxalase"/>
    <property type="match status" value="2"/>
</dbReference>
<dbReference type="RefSeq" id="WP_179813854.1">
    <property type="nucleotide sequence ID" value="NZ_JACBZD010000001.1"/>
</dbReference>
<dbReference type="SUPFAM" id="SSF54593">
    <property type="entry name" value="Glyoxalase/Bleomycin resistance protein/Dihydroxybiphenyl dioxygenase"/>
    <property type="match status" value="2"/>
</dbReference>
<dbReference type="CDD" id="cd07247">
    <property type="entry name" value="SgaA_N_like"/>
    <property type="match status" value="2"/>
</dbReference>
<evidence type="ECO:0000313" key="3">
    <source>
        <dbReference type="Proteomes" id="UP000567795"/>
    </source>
</evidence>
<sequence length="284" mass="29763">MLTTDPVPGAPCWADLGTTDTDSAAAFYGALFGWRAHSAGAEAGGYTFLTLPDGRPVAALGPLTEEGARSGWTLYFRVRDVEAVALAVRDAGGAVRSGPMDVFDQGRMAQFTDPVGADFAVWQPGSFHGVGAVGEPGALCWVELNTREPERARTFYERVFGWRVDVTPMPDGQTYSVFLPASGAAAGVTEARGEAGGGAGQPEPDLSFGGLMTMDDSWPARVPSHWLLYFEVTDCDAVAARARQDGGEVLVPPTPIEGVGTFAVLQDPFGAGFSIIRSEPASAA</sequence>
<dbReference type="InterPro" id="IPR029068">
    <property type="entry name" value="Glyas_Bleomycin-R_OHBP_Dase"/>
</dbReference>
<name>A0A853A3H9_9ACTN</name>
<dbReference type="PANTHER" id="PTHR33993">
    <property type="entry name" value="GLYOXALASE-RELATED"/>
    <property type="match status" value="1"/>
</dbReference>
<dbReference type="InterPro" id="IPR004360">
    <property type="entry name" value="Glyas_Fos-R_dOase_dom"/>
</dbReference>
<dbReference type="InterPro" id="IPR037523">
    <property type="entry name" value="VOC_core"/>
</dbReference>
<keyword evidence="3" id="KW-1185">Reference proteome</keyword>
<gene>
    <name evidence="2" type="ORF">FHU37_001981</name>
</gene>
<dbReference type="PANTHER" id="PTHR33993:SF10">
    <property type="entry name" value="CONSERVED PROTEIN"/>
    <property type="match status" value="1"/>
</dbReference>
<evidence type="ECO:0000313" key="2">
    <source>
        <dbReference type="EMBL" id="NYI05038.1"/>
    </source>
</evidence>
<comment type="caution">
    <text evidence="2">The sequence shown here is derived from an EMBL/GenBank/DDBJ whole genome shotgun (WGS) entry which is preliminary data.</text>
</comment>
<feature type="domain" description="VOC" evidence="1">
    <location>
        <begin position="138"/>
        <end position="278"/>
    </location>
</feature>
<dbReference type="InterPro" id="IPR052164">
    <property type="entry name" value="Anthracycline_SecMetBiosynth"/>
</dbReference>
<protein>
    <recommendedName>
        <fullName evidence="1">VOC domain-containing protein</fullName>
    </recommendedName>
</protein>
<reference evidence="2 3" key="1">
    <citation type="submission" date="2020-07" db="EMBL/GenBank/DDBJ databases">
        <title>Sequencing the genomes of 1000 actinobacteria strains.</title>
        <authorList>
            <person name="Klenk H.-P."/>
        </authorList>
    </citation>
    <scope>NUCLEOTIDE SEQUENCE [LARGE SCALE GENOMIC DNA]</scope>
    <source>
        <strain evidence="2 3">DSM 42178</strain>
    </source>
</reference>